<evidence type="ECO:0000313" key="1">
    <source>
        <dbReference type="EMBL" id="GEP58965.1"/>
    </source>
</evidence>
<dbReference type="RefSeq" id="WP_147154345.1">
    <property type="nucleotide sequence ID" value="NZ_BKAJ01000115.1"/>
</dbReference>
<reference evidence="1 2" key="1">
    <citation type="submission" date="2019-07" db="EMBL/GenBank/DDBJ databases">
        <title>Whole genome shotgun sequence of Reyranella soli NBRC 108950.</title>
        <authorList>
            <person name="Hosoyama A."/>
            <person name="Uohara A."/>
            <person name="Ohji S."/>
            <person name="Ichikawa N."/>
        </authorList>
    </citation>
    <scope>NUCLEOTIDE SEQUENCE [LARGE SCALE GENOMIC DNA]</scope>
    <source>
        <strain evidence="1 2">NBRC 108950</strain>
    </source>
</reference>
<evidence type="ECO:0000313" key="2">
    <source>
        <dbReference type="Proteomes" id="UP000321058"/>
    </source>
</evidence>
<dbReference type="OrthoDB" id="8238277at2"/>
<protein>
    <submittedName>
        <fullName evidence="1">Uncharacterized protein</fullName>
    </submittedName>
</protein>
<accession>A0A512NJ69</accession>
<name>A0A512NJ69_9HYPH</name>
<sequence length="232" mass="24567">MAVFNNTGASITPTLATRYVGTADTWTSPTADLAATNLQPCANGAWTTVAYTFNANAGAVNGYEVKIDFGNNFSSNSKYVQVIAAEVRVTPGLSIGLNSSPPIPELPNVAAELQRSKRYYRSTYPNGITPGTNVSALPALGGMWGSFQSNNPGGGIGVTFDTEMRTTPTLKFWDRVGNTGAVMSIRNNGPTWTDNASGMIVEQAGPTGFLGATASSAVNTYFFHYTAYADFW</sequence>
<dbReference type="Proteomes" id="UP000321058">
    <property type="component" value="Unassembled WGS sequence"/>
</dbReference>
<proteinExistence type="predicted"/>
<dbReference type="AlphaFoldDB" id="A0A512NJ69"/>
<organism evidence="1 2">
    <name type="scientific">Reyranella soli</name>
    <dbReference type="NCBI Taxonomy" id="1230389"/>
    <lineage>
        <taxon>Bacteria</taxon>
        <taxon>Pseudomonadati</taxon>
        <taxon>Pseudomonadota</taxon>
        <taxon>Alphaproteobacteria</taxon>
        <taxon>Hyphomicrobiales</taxon>
        <taxon>Reyranellaceae</taxon>
        <taxon>Reyranella</taxon>
    </lineage>
</organism>
<gene>
    <name evidence="1" type="ORF">RSO01_61310</name>
</gene>
<keyword evidence="2" id="KW-1185">Reference proteome</keyword>
<dbReference type="EMBL" id="BKAJ01000115">
    <property type="protein sequence ID" value="GEP58965.1"/>
    <property type="molecule type" value="Genomic_DNA"/>
</dbReference>
<comment type="caution">
    <text evidence="1">The sequence shown here is derived from an EMBL/GenBank/DDBJ whole genome shotgun (WGS) entry which is preliminary data.</text>
</comment>